<dbReference type="PANTHER" id="PTHR23531">
    <property type="entry name" value="QUINOLENE RESISTANCE PROTEIN NORA"/>
    <property type="match status" value="1"/>
</dbReference>
<keyword evidence="3 4" id="KW-0472">Membrane</keyword>
<organism evidence="6 7">
    <name type="scientific">Imperialibacter roseus</name>
    <dbReference type="NCBI Taxonomy" id="1324217"/>
    <lineage>
        <taxon>Bacteria</taxon>
        <taxon>Pseudomonadati</taxon>
        <taxon>Bacteroidota</taxon>
        <taxon>Cytophagia</taxon>
        <taxon>Cytophagales</taxon>
        <taxon>Flammeovirgaceae</taxon>
        <taxon>Imperialibacter</taxon>
    </lineage>
</organism>
<dbReference type="RefSeq" id="WP_317487371.1">
    <property type="nucleotide sequence ID" value="NZ_CP136051.1"/>
</dbReference>
<evidence type="ECO:0000256" key="3">
    <source>
        <dbReference type="ARBA" id="ARBA00023136"/>
    </source>
</evidence>
<proteinExistence type="predicted"/>
<dbReference type="InterPro" id="IPR011701">
    <property type="entry name" value="MFS"/>
</dbReference>
<evidence type="ECO:0000256" key="1">
    <source>
        <dbReference type="ARBA" id="ARBA00022692"/>
    </source>
</evidence>
<sequence>MTQQKIYTWQFMLLCFSSLLFFSSFNMIIPELPAFLTSIGGGDYKGLIISVFTLTAGLSRPFSGKLADKVGRVPVMVFGATVSGLAALVYPHVTVVWAFLLLRFFHGFSTGFKPTGTAAYVGDIAPLLKRGEAMGIFGLFGSMGMAIGPAIGSYIASTASLNTMFYTSSLMALLSVVILAGMRETLVNREKFRPDHLKINWADVYEPRVLYPSVTLLLTMLPFGAVLTLAPDFSDYLGMGNRGLYFTTFTIASLGIRFIAGKASDKYGRVAVLRFSIFFLVAAMITTGFSTNVWQFLTGAVLFGIGTGMNSPTIYAWTIDLSDEHHRGRGIATMYIALEVGIGLGALLAGWLYGNHFSHMPFVFSFVGFVAFLGWLFVEFIGKKKDVIPSQLRQ</sequence>
<dbReference type="Gene3D" id="1.20.1250.20">
    <property type="entry name" value="MFS general substrate transporter like domains"/>
    <property type="match status" value="2"/>
</dbReference>
<dbReference type="InterPro" id="IPR004896">
    <property type="entry name" value="PucC-rel"/>
</dbReference>
<accession>A0ABZ0ILB5</accession>
<evidence type="ECO:0000256" key="4">
    <source>
        <dbReference type="SAM" id="Phobius"/>
    </source>
</evidence>
<dbReference type="Pfam" id="PF07690">
    <property type="entry name" value="MFS_1"/>
    <property type="match status" value="1"/>
</dbReference>
<feature type="transmembrane region" description="Helical" evidence="4">
    <location>
        <begin position="272"/>
        <end position="290"/>
    </location>
</feature>
<feature type="transmembrane region" description="Helical" evidence="4">
    <location>
        <begin position="359"/>
        <end position="378"/>
    </location>
</feature>
<keyword evidence="2 4" id="KW-1133">Transmembrane helix</keyword>
<dbReference type="PANTHER" id="PTHR23531:SF1">
    <property type="entry name" value="QUINOLENE RESISTANCE PROTEIN NORA"/>
    <property type="match status" value="1"/>
</dbReference>
<dbReference type="PROSITE" id="PS50850">
    <property type="entry name" value="MFS"/>
    <property type="match status" value="1"/>
</dbReference>
<feature type="transmembrane region" description="Helical" evidence="4">
    <location>
        <begin position="331"/>
        <end position="353"/>
    </location>
</feature>
<feature type="transmembrane region" description="Helical" evidence="4">
    <location>
        <begin position="133"/>
        <end position="157"/>
    </location>
</feature>
<dbReference type="InterPro" id="IPR020846">
    <property type="entry name" value="MFS_dom"/>
</dbReference>
<dbReference type="SUPFAM" id="SSF103473">
    <property type="entry name" value="MFS general substrate transporter"/>
    <property type="match status" value="1"/>
</dbReference>
<gene>
    <name evidence="6" type="ORF">RT717_15905</name>
</gene>
<dbReference type="InterPro" id="IPR052714">
    <property type="entry name" value="MFS_Exporter"/>
</dbReference>
<evidence type="ECO:0000313" key="7">
    <source>
        <dbReference type="Proteomes" id="UP001302349"/>
    </source>
</evidence>
<dbReference type="Pfam" id="PF03209">
    <property type="entry name" value="PUCC"/>
    <property type="match status" value="1"/>
</dbReference>
<name>A0ABZ0ILB5_9BACT</name>
<protein>
    <submittedName>
        <fullName evidence="6">MFS transporter</fullName>
    </submittedName>
</protein>
<feature type="transmembrane region" description="Helical" evidence="4">
    <location>
        <begin position="296"/>
        <end position="319"/>
    </location>
</feature>
<dbReference type="EMBL" id="CP136051">
    <property type="protein sequence ID" value="WOK04566.1"/>
    <property type="molecule type" value="Genomic_DNA"/>
</dbReference>
<keyword evidence="1 4" id="KW-0812">Transmembrane</keyword>
<dbReference type="Proteomes" id="UP001302349">
    <property type="component" value="Chromosome"/>
</dbReference>
<feature type="transmembrane region" description="Helical" evidence="4">
    <location>
        <begin position="163"/>
        <end position="182"/>
    </location>
</feature>
<keyword evidence="7" id="KW-1185">Reference proteome</keyword>
<feature type="transmembrane region" description="Helical" evidence="4">
    <location>
        <begin position="209"/>
        <end position="230"/>
    </location>
</feature>
<feature type="transmembrane region" description="Helical" evidence="4">
    <location>
        <begin position="242"/>
        <end position="260"/>
    </location>
</feature>
<feature type="domain" description="Major facilitator superfamily (MFS) profile" evidence="5">
    <location>
        <begin position="10"/>
        <end position="386"/>
    </location>
</feature>
<feature type="transmembrane region" description="Helical" evidence="4">
    <location>
        <begin position="7"/>
        <end position="29"/>
    </location>
</feature>
<evidence type="ECO:0000259" key="5">
    <source>
        <dbReference type="PROSITE" id="PS50850"/>
    </source>
</evidence>
<evidence type="ECO:0000313" key="6">
    <source>
        <dbReference type="EMBL" id="WOK04566.1"/>
    </source>
</evidence>
<evidence type="ECO:0000256" key="2">
    <source>
        <dbReference type="ARBA" id="ARBA00022989"/>
    </source>
</evidence>
<dbReference type="InterPro" id="IPR036259">
    <property type="entry name" value="MFS_trans_sf"/>
</dbReference>
<reference evidence="6 7" key="1">
    <citation type="journal article" date="2023" name="Microbiol. Resour. Announc.">
        <title>Complete Genome Sequence of Imperialibacter roseus strain P4T.</title>
        <authorList>
            <person name="Tizabi D.R."/>
            <person name="Bachvaroff T."/>
            <person name="Hill R.T."/>
        </authorList>
    </citation>
    <scope>NUCLEOTIDE SEQUENCE [LARGE SCALE GENOMIC DNA]</scope>
    <source>
        <strain evidence="6 7">P4T</strain>
    </source>
</reference>
<dbReference type="CDD" id="cd17489">
    <property type="entry name" value="MFS_YfcJ_like"/>
    <property type="match status" value="1"/>
</dbReference>